<evidence type="ECO:0000256" key="5">
    <source>
        <dbReference type="ARBA" id="ARBA00023136"/>
    </source>
</evidence>
<dbReference type="eggNOG" id="KOG4083">
    <property type="taxonomic scope" value="Eukaryota"/>
</dbReference>
<comment type="catalytic activity">
    <reaction evidence="8">
        <text>a 1-O-(1Z-alkenyl)-sn-glycero-3-phosphocholine + H2O = a 2,3-saturated aldehyde + sn-glycerol 3-phosphocholine</text>
        <dbReference type="Rhea" id="RHEA:22544"/>
        <dbReference type="ChEBI" id="CHEBI:15377"/>
        <dbReference type="ChEBI" id="CHEBI:16870"/>
        <dbReference type="ChEBI" id="CHEBI:73359"/>
        <dbReference type="ChEBI" id="CHEBI:77287"/>
        <dbReference type="EC" id="3.3.2.2"/>
    </reaction>
</comment>
<feature type="transmembrane region" description="Helical" evidence="10">
    <location>
        <begin position="245"/>
        <end position="262"/>
    </location>
</feature>
<evidence type="ECO:0000256" key="2">
    <source>
        <dbReference type="ARBA" id="ARBA00007375"/>
    </source>
</evidence>
<feature type="transmembrane region" description="Helical" evidence="10">
    <location>
        <begin position="335"/>
        <end position="355"/>
    </location>
</feature>
<comment type="catalytic activity">
    <reaction evidence="7">
        <text>a 1-O-(1Z-alkenyl)-sn-glycero-3-phosphoethanolamine + H2O = a 2,3-saturated aldehyde + sn-glycero-3-phosphoethanolamine</text>
        <dbReference type="Rhea" id="RHEA:16905"/>
        <dbReference type="ChEBI" id="CHEBI:15377"/>
        <dbReference type="ChEBI" id="CHEBI:73359"/>
        <dbReference type="ChEBI" id="CHEBI:77288"/>
        <dbReference type="ChEBI" id="CHEBI:143890"/>
        <dbReference type="EC" id="3.3.2.2"/>
    </reaction>
</comment>
<dbReference type="EC" id="3.3.2.2" evidence="6"/>
<proteinExistence type="inferred from homology"/>
<feature type="transmembrane region" description="Helical" evidence="10">
    <location>
        <begin position="223"/>
        <end position="239"/>
    </location>
</feature>
<evidence type="ECO:0000256" key="10">
    <source>
        <dbReference type="SAM" id="Phobius"/>
    </source>
</evidence>
<dbReference type="AlphaFoldDB" id="A0A1I7UCF1"/>
<feature type="coiled-coil region" evidence="9">
    <location>
        <begin position="52"/>
        <end position="82"/>
    </location>
</feature>
<dbReference type="eggNOG" id="KOG4804">
    <property type="taxonomic scope" value="Eukaryota"/>
</dbReference>
<feature type="transmembrane region" description="Helical" evidence="10">
    <location>
        <begin position="194"/>
        <end position="211"/>
    </location>
</feature>
<evidence type="ECO:0000313" key="11">
    <source>
        <dbReference type="Proteomes" id="UP000095282"/>
    </source>
</evidence>
<comment type="subcellular location">
    <subcellularLocation>
        <location evidence="1">Membrane</location>
        <topology evidence="1">Multi-pass membrane protein</topology>
    </subcellularLocation>
</comment>
<name>A0A1I7UCF1_9PELO</name>
<keyword evidence="3 10" id="KW-0812">Transmembrane</keyword>
<evidence type="ECO:0000256" key="9">
    <source>
        <dbReference type="SAM" id="Coils"/>
    </source>
</evidence>
<keyword evidence="11" id="KW-1185">Reference proteome</keyword>
<evidence type="ECO:0000256" key="4">
    <source>
        <dbReference type="ARBA" id="ARBA00022989"/>
    </source>
</evidence>
<feature type="transmembrane region" description="Helical" evidence="10">
    <location>
        <begin position="301"/>
        <end position="323"/>
    </location>
</feature>
<evidence type="ECO:0000256" key="8">
    <source>
        <dbReference type="ARBA" id="ARBA00049560"/>
    </source>
</evidence>
<dbReference type="STRING" id="1561998.A0A1I7UCF1"/>
<evidence type="ECO:0000256" key="1">
    <source>
        <dbReference type="ARBA" id="ARBA00004141"/>
    </source>
</evidence>
<reference evidence="12" key="1">
    <citation type="submission" date="2016-11" db="UniProtKB">
        <authorList>
            <consortium name="WormBaseParasite"/>
        </authorList>
    </citation>
    <scope>IDENTIFICATION</scope>
</reference>
<dbReference type="PANTHER" id="PTHR31885">
    <property type="entry name" value="GH04784P"/>
    <property type="match status" value="1"/>
</dbReference>
<feature type="transmembrane region" description="Helical" evidence="10">
    <location>
        <begin position="165"/>
        <end position="182"/>
    </location>
</feature>
<dbReference type="InterPro" id="IPR012506">
    <property type="entry name" value="TMEM86B-like"/>
</dbReference>
<keyword evidence="9" id="KW-0175">Coiled coil</keyword>
<feature type="transmembrane region" description="Helical" evidence="10">
    <location>
        <begin position="274"/>
        <end position="295"/>
    </location>
</feature>
<dbReference type="GO" id="GO:0047408">
    <property type="term" value="F:alkenylglycerophosphocholine hydrolase activity"/>
    <property type="evidence" value="ECO:0007669"/>
    <property type="project" value="UniProtKB-EC"/>
</dbReference>
<keyword evidence="4 10" id="KW-1133">Transmembrane helix</keyword>
<protein>
    <recommendedName>
        <fullName evidence="6">lysoplasmalogenase</fullName>
        <ecNumber evidence="6">3.3.2.2</ecNumber>
    </recommendedName>
</protein>
<dbReference type="Proteomes" id="UP000095282">
    <property type="component" value="Unplaced"/>
</dbReference>
<comment type="similarity">
    <text evidence="2">Belongs to the TMEM86 family.</text>
</comment>
<dbReference type="PANTHER" id="PTHR31885:SF6">
    <property type="entry name" value="GH04784P"/>
    <property type="match status" value="1"/>
</dbReference>
<dbReference type="GO" id="GO:0016020">
    <property type="term" value="C:membrane"/>
    <property type="evidence" value="ECO:0007669"/>
    <property type="project" value="UniProtKB-SubCell"/>
</dbReference>
<dbReference type="WBParaSite" id="Csp11.Scaffold629.g7922.t1">
    <property type="protein sequence ID" value="Csp11.Scaffold629.g7922.t1"/>
    <property type="gene ID" value="Csp11.Scaffold629.g7922"/>
</dbReference>
<evidence type="ECO:0000256" key="7">
    <source>
        <dbReference type="ARBA" id="ARBA00049458"/>
    </source>
</evidence>
<feature type="transmembrane region" description="Helical" evidence="10">
    <location>
        <begin position="361"/>
        <end position="381"/>
    </location>
</feature>
<evidence type="ECO:0000256" key="6">
    <source>
        <dbReference type="ARBA" id="ARBA00035673"/>
    </source>
</evidence>
<organism evidence="11 12">
    <name type="scientific">Caenorhabditis tropicalis</name>
    <dbReference type="NCBI Taxonomy" id="1561998"/>
    <lineage>
        <taxon>Eukaryota</taxon>
        <taxon>Metazoa</taxon>
        <taxon>Ecdysozoa</taxon>
        <taxon>Nematoda</taxon>
        <taxon>Chromadorea</taxon>
        <taxon>Rhabditida</taxon>
        <taxon>Rhabditina</taxon>
        <taxon>Rhabditomorpha</taxon>
        <taxon>Rhabditoidea</taxon>
        <taxon>Rhabditidae</taxon>
        <taxon>Peloderinae</taxon>
        <taxon>Caenorhabditis</taxon>
    </lineage>
</organism>
<sequence>MGAAQSAEQEARPEVVRIERSEIPEEYKTVGVSSDVVKRVNSTRVAGNDGESDRLRQELAREREEKARLREDMAKLSQLQQRKAAGVVAAPQSGISGNDLEERKKIFDDTVERVQKQFFAYHRENVCQDNETEIIRCLQDNPGRVLKCAPLTEYHRQKNEMRSQFSSIGLAYFLLVANFYYQSNGFNDHYTLSYSFWKVTPIILLTAFAYLNGGGLGKEHRKTMAAGLFFGGVGDWIIGMRHDGIILGALAFGIGHLFYLSLYRYHETKIHSKFLLGMLAWALVIGQLCFIPMLADHRGPLVVFASYSLLLSTCTLTAVSQYLNGSKSQNSEGLLYRAIGFFLFYISDSILMLSHTGYWKLAPSFCVLSTYYTAQYFILYGNTMAVQTMKKSVKIN</sequence>
<dbReference type="Pfam" id="PF07947">
    <property type="entry name" value="YhhN"/>
    <property type="match status" value="1"/>
</dbReference>
<evidence type="ECO:0000256" key="3">
    <source>
        <dbReference type="ARBA" id="ARBA00022692"/>
    </source>
</evidence>
<keyword evidence="5 10" id="KW-0472">Membrane</keyword>
<accession>A0A1I7UCF1</accession>
<evidence type="ECO:0000313" key="12">
    <source>
        <dbReference type="WBParaSite" id="Csp11.Scaffold629.g7922.t1"/>
    </source>
</evidence>